<feature type="transmembrane region" description="Helical" evidence="8">
    <location>
        <begin position="379"/>
        <end position="398"/>
    </location>
</feature>
<feature type="transmembrane region" description="Helical" evidence="8">
    <location>
        <begin position="52"/>
        <end position="78"/>
    </location>
</feature>
<evidence type="ECO:0000259" key="9">
    <source>
        <dbReference type="PROSITE" id="PS51465"/>
    </source>
</evidence>
<evidence type="ECO:0000256" key="5">
    <source>
        <dbReference type="ARBA" id="ARBA00022989"/>
    </source>
</evidence>
<dbReference type="InterPro" id="IPR036058">
    <property type="entry name" value="Kazal_dom_sf"/>
</dbReference>
<keyword evidence="7" id="KW-1015">Disulfide bond</keyword>
<keyword evidence="3" id="KW-1003">Cell membrane</keyword>
<sequence>MENNSLLKPKSSFRKPKHRPLQEEVSVCTSRCSRSSTATVKPFFTQPACPELLLFTLFYTLNSFFVQIAVVFLISHVISIEKRFTLDDHFSTFVIRCVEISYVCAVIFMTHFLRRCHLPRTLLISAIINGFATIFVCVIYMTNPDRGLIKGASNLTRTKVSYLCNPSNLTISETCNVDSIINIHEDIRPELEWLLIGCIMLLGVTMSCRLPLSSVYIEANIPDKYNSAFYIGLSMLPCFLSVPLSLIFTPIFADIPRNLSDISSSETSDTEIEWWLGYIVIGVSTMITSLPLLYFPPQLNSIETRRLILPQYTFQQTATTHIKELPVSIYRIITCPVYILVLMGMCFINMSYYGFLFYSPPYLMTQFQLASHTATMTQGTTRCISATIGVLLGGYLISGYKFNIRECIRLILVLYPVSTALNAFTTLFGCSGPSIQGYHNSTNQLDYQQLPGCYCSESLFLPTCGDDQRSYYSPCVAGCRNMSETGFMKCNTGALGTARLGLCGDECTYIYPYIGAQMLADIFTAMLILPSYIILMRSVGDEDKPLALAIMTFFITLLGFIAAPVLFGYVINTTCLIWSNICTSDGECLWYDLTNQRIRLKLLELGVSILGVLFFIWGYLVFETQEERIAHVLKETKKKRVNSVHGEKHKHKPGLIHL</sequence>
<feature type="transmembrane region" description="Helical" evidence="8">
    <location>
        <begin position="229"/>
        <end position="252"/>
    </location>
</feature>
<dbReference type="AlphaFoldDB" id="A0AAN8GJE1"/>
<feature type="domain" description="Kazal-like" evidence="9">
    <location>
        <begin position="447"/>
        <end position="492"/>
    </location>
</feature>
<dbReference type="InterPro" id="IPR036259">
    <property type="entry name" value="MFS_trans_sf"/>
</dbReference>
<dbReference type="EMBL" id="JAZGQO010000018">
    <property type="protein sequence ID" value="KAK6168044.1"/>
    <property type="molecule type" value="Genomic_DNA"/>
</dbReference>
<evidence type="ECO:0000256" key="3">
    <source>
        <dbReference type="ARBA" id="ARBA00022475"/>
    </source>
</evidence>
<reference evidence="10 11" key="1">
    <citation type="submission" date="2024-01" db="EMBL/GenBank/DDBJ databases">
        <title>The genome of the rayed Mediterranean limpet Patella caerulea (Linnaeus, 1758).</title>
        <authorList>
            <person name="Anh-Thu Weber A."/>
            <person name="Halstead-Nussloch G."/>
        </authorList>
    </citation>
    <scope>NUCLEOTIDE SEQUENCE [LARGE SCALE GENOMIC DNA]</scope>
    <source>
        <strain evidence="10">AATW-2023a</strain>
        <tissue evidence="10">Whole specimen</tissue>
    </source>
</reference>
<feature type="transmembrane region" description="Helical" evidence="8">
    <location>
        <begin position="90"/>
        <end position="110"/>
    </location>
</feature>
<keyword evidence="4 8" id="KW-0812">Transmembrane</keyword>
<evidence type="ECO:0000256" key="6">
    <source>
        <dbReference type="ARBA" id="ARBA00023136"/>
    </source>
</evidence>
<organism evidence="10 11">
    <name type="scientific">Patella caerulea</name>
    <name type="common">Rayed Mediterranean limpet</name>
    <dbReference type="NCBI Taxonomy" id="87958"/>
    <lineage>
        <taxon>Eukaryota</taxon>
        <taxon>Metazoa</taxon>
        <taxon>Spiralia</taxon>
        <taxon>Lophotrochozoa</taxon>
        <taxon>Mollusca</taxon>
        <taxon>Gastropoda</taxon>
        <taxon>Patellogastropoda</taxon>
        <taxon>Patelloidea</taxon>
        <taxon>Patellidae</taxon>
        <taxon>Patella</taxon>
    </lineage>
</organism>
<evidence type="ECO:0000256" key="8">
    <source>
        <dbReference type="SAM" id="Phobius"/>
    </source>
</evidence>
<dbReference type="SUPFAM" id="SSF103473">
    <property type="entry name" value="MFS general substrate transporter"/>
    <property type="match status" value="1"/>
</dbReference>
<comment type="similarity">
    <text evidence="2">Belongs to the organo anion transporter (TC 2.A.60) family.</text>
</comment>
<accession>A0AAN8GJE1</accession>
<dbReference type="InterPro" id="IPR002350">
    <property type="entry name" value="Kazal_dom"/>
</dbReference>
<feature type="transmembrane region" description="Helical" evidence="8">
    <location>
        <begin position="122"/>
        <end position="141"/>
    </location>
</feature>
<feature type="transmembrane region" description="Helical" evidence="8">
    <location>
        <begin position="410"/>
        <end position="429"/>
    </location>
</feature>
<gene>
    <name evidence="10" type="ORF">SNE40_021948</name>
</gene>
<dbReference type="InterPro" id="IPR004156">
    <property type="entry name" value="OATP"/>
</dbReference>
<evidence type="ECO:0000256" key="1">
    <source>
        <dbReference type="ARBA" id="ARBA00004651"/>
    </source>
</evidence>
<evidence type="ECO:0000256" key="4">
    <source>
        <dbReference type="ARBA" id="ARBA00022692"/>
    </source>
</evidence>
<dbReference type="GO" id="GO:0016323">
    <property type="term" value="C:basolateral plasma membrane"/>
    <property type="evidence" value="ECO:0007669"/>
    <property type="project" value="TreeGrafter"/>
</dbReference>
<feature type="transmembrane region" description="Helical" evidence="8">
    <location>
        <begin position="193"/>
        <end position="217"/>
    </location>
</feature>
<feature type="transmembrane region" description="Helical" evidence="8">
    <location>
        <begin position="272"/>
        <end position="295"/>
    </location>
</feature>
<keyword evidence="6 8" id="KW-0472">Membrane</keyword>
<dbReference type="PANTHER" id="PTHR11388">
    <property type="entry name" value="ORGANIC ANION TRANSPORTER"/>
    <property type="match status" value="1"/>
</dbReference>
<protein>
    <recommendedName>
        <fullName evidence="9">Kazal-like domain-containing protein</fullName>
    </recommendedName>
</protein>
<evidence type="ECO:0000313" key="10">
    <source>
        <dbReference type="EMBL" id="KAK6168044.1"/>
    </source>
</evidence>
<dbReference type="PROSITE" id="PS51465">
    <property type="entry name" value="KAZAL_2"/>
    <property type="match status" value="1"/>
</dbReference>
<dbReference type="GO" id="GO:0015347">
    <property type="term" value="F:sodium-independent organic anion transmembrane transporter activity"/>
    <property type="evidence" value="ECO:0007669"/>
    <property type="project" value="TreeGrafter"/>
</dbReference>
<name>A0AAN8GJE1_PATCE</name>
<evidence type="ECO:0000256" key="7">
    <source>
        <dbReference type="ARBA" id="ARBA00023157"/>
    </source>
</evidence>
<keyword evidence="5 8" id="KW-1133">Transmembrane helix</keyword>
<feature type="transmembrane region" description="Helical" evidence="8">
    <location>
        <begin position="510"/>
        <end position="534"/>
    </location>
</feature>
<comment type="subcellular location">
    <subcellularLocation>
        <location evidence="1">Cell membrane</location>
        <topology evidence="1">Multi-pass membrane protein</topology>
    </subcellularLocation>
</comment>
<dbReference type="Pfam" id="PF03137">
    <property type="entry name" value="OATP"/>
    <property type="match status" value="1"/>
</dbReference>
<evidence type="ECO:0000256" key="2">
    <source>
        <dbReference type="ARBA" id="ARBA00009657"/>
    </source>
</evidence>
<feature type="transmembrane region" description="Helical" evidence="8">
    <location>
        <begin position="546"/>
        <end position="571"/>
    </location>
</feature>
<feature type="transmembrane region" description="Helical" evidence="8">
    <location>
        <begin position="602"/>
        <end position="622"/>
    </location>
</feature>
<dbReference type="Proteomes" id="UP001347796">
    <property type="component" value="Unassembled WGS sequence"/>
</dbReference>
<dbReference type="PANTHER" id="PTHR11388:SF157">
    <property type="entry name" value="SOLUTE CARRIER ORGANIC ANION TRANSPORTER FAMILY MEMBER 2A1-LIKE"/>
    <property type="match status" value="1"/>
</dbReference>
<evidence type="ECO:0000313" key="11">
    <source>
        <dbReference type="Proteomes" id="UP001347796"/>
    </source>
</evidence>
<keyword evidence="11" id="KW-1185">Reference proteome</keyword>
<proteinExistence type="inferred from homology"/>
<dbReference type="Gene3D" id="1.20.1250.20">
    <property type="entry name" value="MFS general substrate transporter like domains"/>
    <property type="match status" value="1"/>
</dbReference>
<feature type="transmembrane region" description="Helical" evidence="8">
    <location>
        <begin position="337"/>
        <end position="359"/>
    </location>
</feature>
<dbReference type="SUPFAM" id="SSF100895">
    <property type="entry name" value="Kazal-type serine protease inhibitors"/>
    <property type="match status" value="1"/>
</dbReference>
<dbReference type="GO" id="GO:0043252">
    <property type="term" value="P:sodium-independent organic anion transport"/>
    <property type="evidence" value="ECO:0007669"/>
    <property type="project" value="TreeGrafter"/>
</dbReference>
<comment type="caution">
    <text evidence="10">The sequence shown here is derived from an EMBL/GenBank/DDBJ whole genome shotgun (WGS) entry which is preliminary data.</text>
</comment>